<comment type="caution">
    <text evidence="2">The sequence shown here is derived from an EMBL/GenBank/DDBJ whole genome shotgun (WGS) entry which is preliminary data.</text>
</comment>
<evidence type="ECO:0000313" key="3">
    <source>
        <dbReference type="Proteomes" id="UP000092600"/>
    </source>
</evidence>
<evidence type="ECO:0000256" key="1">
    <source>
        <dbReference type="SAM" id="MobiDB-lite"/>
    </source>
</evidence>
<feature type="compositionally biased region" description="Basic and acidic residues" evidence="1">
    <location>
        <begin position="146"/>
        <end position="155"/>
    </location>
</feature>
<dbReference type="Proteomes" id="UP000092600">
    <property type="component" value="Unassembled WGS sequence"/>
</dbReference>
<name>A0A199W3U8_ANACO</name>
<feature type="compositionally biased region" description="Basic and acidic residues" evidence="1">
    <location>
        <begin position="57"/>
        <end position="66"/>
    </location>
</feature>
<reference evidence="2 3" key="1">
    <citation type="journal article" date="2016" name="DNA Res.">
        <title>The draft genome of MD-2 pineapple using hybrid error correction of long reads.</title>
        <authorList>
            <person name="Redwan R.M."/>
            <person name="Saidin A."/>
            <person name="Kumar S.V."/>
        </authorList>
    </citation>
    <scope>NUCLEOTIDE SEQUENCE [LARGE SCALE GENOMIC DNA]</scope>
    <source>
        <strain evidence="3">cv. MD2</strain>
        <tissue evidence="2">Leaf</tissue>
    </source>
</reference>
<accession>A0A199W3U8</accession>
<feature type="compositionally biased region" description="Basic and acidic residues" evidence="1">
    <location>
        <begin position="99"/>
        <end position="111"/>
    </location>
</feature>
<dbReference type="EMBL" id="LSRQ01000294">
    <property type="protein sequence ID" value="OAY83916.1"/>
    <property type="molecule type" value="Genomic_DNA"/>
</dbReference>
<gene>
    <name evidence="2" type="ORF">ACMD2_23861</name>
</gene>
<feature type="region of interest" description="Disordered" evidence="1">
    <location>
        <begin position="1"/>
        <end position="111"/>
    </location>
</feature>
<dbReference type="AlphaFoldDB" id="A0A199W3U8"/>
<proteinExistence type="predicted"/>
<feature type="region of interest" description="Disordered" evidence="1">
    <location>
        <begin position="139"/>
        <end position="174"/>
    </location>
</feature>
<evidence type="ECO:0000313" key="2">
    <source>
        <dbReference type="EMBL" id="OAY83916.1"/>
    </source>
</evidence>
<organism evidence="2 3">
    <name type="scientific">Ananas comosus</name>
    <name type="common">Pineapple</name>
    <name type="synonym">Ananas ananas</name>
    <dbReference type="NCBI Taxonomy" id="4615"/>
    <lineage>
        <taxon>Eukaryota</taxon>
        <taxon>Viridiplantae</taxon>
        <taxon>Streptophyta</taxon>
        <taxon>Embryophyta</taxon>
        <taxon>Tracheophyta</taxon>
        <taxon>Spermatophyta</taxon>
        <taxon>Magnoliopsida</taxon>
        <taxon>Liliopsida</taxon>
        <taxon>Poales</taxon>
        <taxon>Bromeliaceae</taxon>
        <taxon>Bromelioideae</taxon>
        <taxon>Ananas</taxon>
    </lineage>
</organism>
<sequence length="174" mass="19808">MWCEGARLKPYHPNQRRKVPRTTSEALCPRRATGARRGRSARCAGPSIRAAQSPARPADHVDHPEPAKSITPDLNRRASPAVRDAEPSRLRTRTSGTHRVHEAREEGRVDEVGHELGALRYGPRGDPRRGRWRRLHWKRKKGCRSRPRDPLEPKKCLPMKPFEGPPKAKAKPKR</sequence>
<protein>
    <submittedName>
        <fullName evidence="2">Uncharacterized protein</fullName>
    </submittedName>
</protein>